<dbReference type="EMBL" id="PVNS01000004">
    <property type="protein sequence ID" value="PRO66232.1"/>
    <property type="molecule type" value="Genomic_DNA"/>
</dbReference>
<dbReference type="PROSITE" id="PS51257">
    <property type="entry name" value="PROKAR_LIPOPROTEIN"/>
    <property type="match status" value="1"/>
</dbReference>
<gene>
    <name evidence="1" type="ORF">C6I21_05360</name>
</gene>
<evidence type="ECO:0000313" key="2">
    <source>
        <dbReference type="Proteomes" id="UP000243650"/>
    </source>
</evidence>
<name>A0A2P6MIX5_ALKUR</name>
<accession>A0A2P6MIX5</accession>
<protein>
    <submittedName>
        <fullName evidence="1">Uncharacterized protein</fullName>
    </submittedName>
</protein>
<comment type="caution">
    <text evidence="1">The sequence shown here is derived from an EMBL/GenBank/DDBJ whole genome shotgun (WGS) entry which is preliminary data.</text>
</comment>
<evidence type="ECO:0000313" key="1">
    <source>
        <dbReference type="EMBL" id="PRO66232.1"/>
    </source>
</evidence>
<dbReference type="AlphaFoldDB" id="A0A2P6MIX5"/>
<keyword evidence="2" id="KW-1185">Reference proteome</keyword>
<reference evidence="1 2" key="1">
    <citation type="submission" date="2018-03" db="EMBL/GenBank/DDBJ databases">
        <title>Bacillus urumqiensis sp. nov., a moderately haloalkaliphilic bacterium isolated from a salt lake.</title>
        <authorList>
            <person name="Zhao B."/>
            <person name="Liao Z."/>
        </authorList>
    </citation>
    <scope>NUCLEOTIDE SEQUENCE [LARGE SCALE GENOMIC DNA]</scope>
    <source>
        <strain evidence="1 2">BZ-SZ-XJ18</strain>
    </source>
</reference>
<organism evidence="1 2">
    <name type="scientific">Alkalicoccus urumqiensis</name>
    <name type="common">Bacillus urumqiensis</name>
    <dbReference type="NCBI Taxonomy" id="1548213"/>
    <lineage>
        <taxon>Bacteria</taxon>
        <taxon>Bacillati</taxon>
        <taxon>Bacillota</taxon>
        <taxon>Bacilli</taxon>
        <taxon>Bacillales</taxon>
        <taxon>Bacillaceae</taxon>
        <taxon>Alkalicoccus</taxon>
    </lineage>
</organism>
<proteinExistence type="predicted"/>
<dbReference type="Proteomes" id="UP000243650">
    <property type="component" value="Unassembled WGS sequence"/>
</dbReference>
<sequence length="144" mass="15967">MRKRRALTWMTALFLGASGCGGGSGEHADTEAFWKELHSSDALYTDEGAQVLYYGLSDGYIELDVTQARQAYLQQEEGADVVDMMIHTFFVPAEEIDIVDTKGSTLQVEDLELGDILYVEMDMKTYIEERPEIIEAGTLTAAAD</sequence>